<dbReference type="RefSeq" id="WP_074572384.1">
    <property type="nucleotide sequence ID" value="NZ_FNJQ01000017.1"/>
</dbReference>
<dbReference type="GO" id="GO:0046872">
    <property type="term" value="F:metal ion binding"/>
    <property type="evidence" value="ECO:0007669"/>
    <property type="project" value="InterPro"/>
</dbReference>
<organism evidence="1 2">
    <name type="scientific">Selenomonas ruminantium</name>
    <dbReference type="NCBI Taxonomy" id="971"/>
    <lineage>
        <taxon>Bacteria</taxon>
        <taxon>Bacillati</taxon>
        <taxon>Bacillota</taxon>
        <taxon>Negativicutes</taxon>
        <taxon>Selenomonadales</taxon>
        <taxon>Selenomonadaceae</taxon>
        <taxon>Selenomonas</taxon>
    </lineage>
</organism>
<evidence type="ECO:0000313" key="2">
    <source>
        <dbReference type="Proteomes" id="UP000182412"/>
    </source>
</evidence>
<reference evidence="1 2" key="1">
    <citation type="submission" date="2016-10" db="EMBL/GenBank/DDBJ databases">
        <authorList>
            <person name="de Groot N.N."/>
        </authorList>
    </citation>
    <scope>NUCLEOTIDE SEQUENCE [LARGE SCALE GENOMIC DNA]</scope>
    <source>
        <strain evidence="1 2">S137</strain>
    </source>
</reference>
<dbReference type="Gene3D" id="1.20.58.1000">
    <property type="entry name" value="Metal-sensitive repressor, helix protomer"/>
    <property type="match status" value="1"/>
</dbReference>
<proteinExistence type="predicted"/>
<accession>A0A1H0SDX0</accession>
<gene>
    <name evidence="1" type="ORF">SAMN05216366_11719</name>
</gene>
<dbReference type="PANTHER" id="PTHR33677">
    <property type="entry name" value="TRANSCRIPTIONAL REPRESSOR FRMR-RELATED"/>
    <property type="match status" value="1"/>
</dbReference>
<dbReference type="EMBL" id="FNJQ01000017">
    <property type="protein sequence ID" value="SDP39865.1"/>
    <property type="molecule type" value="Genomic_DNA"/>
</dbReference>
<dbReference type="Pfam" id="PF02583">
    <property type="entry name" value="Trns_repr_metal"/>
    <property type="match status" value="1"/>
</dbReference>
<evidence type="ECO:0000313" key="1">
    <source>
        <dbReference type="EMBL" id="SDP39865.1"/>
    </source>
</evidence>
<sequence>MKQKEHEHEHAHTHVLADGTVVTHTHGAGHGHKHSHAHTKAVLNRMSRLIGHLESIKTMVEQGRDCSEVLVQLSAVRSAINGVSKIILKDHMEHCIVDAVRENDQEALEQLNKAIDQFIK</sequence>
<dbReference type="OrthoDB" id="9811244at2"/>
<dbReference type="PANTHER" id="PTHR33677:SF3">
    <property type="entry name" value="COPPER-SENSING TRANSCRIPTIONAL REPRESSOR RICR"/>
    <property type="match status" value="1"/>
</dbReference>
<dbReference type="AlphaFoldDB" id="A0A1H0SDX0"/>
<dbReference type="GO" id="GO:0045892">
    <property type="term" value="P:negative regulation of DNA-templated transcription"/>
    <property type="evidence" value="ECO:0007669"/>
    <property type="project" value="UniProtKB-ARBA"/>
</dbReference>
<dbReference type="GO" id="GO:0003677">
    <property type="term" value="F:DNA binding"/>
    <property type="evidence" value="ECO:0007669"/>
    <property type="project" value="UniProtKB-KW"/>
</dbReference>
<dbReference type="CDD" id="cd10158">
    <property type="entry name" value="CsoR-like_DUF156_1"/>
    <property type="match status" value="1"/>
</dbReference>
<dbReference type="InterPro" id="IPR038390">
    <property type="entry name" value="Metal_Tscrpt_repr_sf"/>
</dbReference>
<keyword evidence="1" id="KW-0238">DNA-binding</keyword>
<dbReference type="InterPro" id="IPR003735">
    <property type="entry name" value="Metal_Tscrpt_repr"/>
</dbReference>
<protein>
    <submittedName>
        <fullName evidence="1">DNA-binding transcriptional regulator, FrmR family</fullName>
    </submittedName>
</protein>
<dbReference type="Proteomes" id="UP000182412">
    <property type="component" value="Unassembled WGS sequence"/>
</dbReference>
<name>A0A1H0SDX0_SELRU</name>